<proteinExistence type="inferred from homology"/>
<evidence type="ECO:0000313" key="14">
    <source>
        <dbReference type="Proteomes" id="UP000278222"/>
    </source>
</evidence>
<dbReference type="GO" id="GO:0055085">
    <property type="term" value="P:transmembrane transport"/>
    <property type="evidence" value="ECO:0007669"/>
    <property type="project" value="InterPro"/>
</dbReference>
<evidence type="ECO:0000256" key="2">
    <source>
        <dbReference type="ARBA" id="ARBA00004651"/>
    </source>
</evidence>
<evidence type="ECO:0000256" key="9">
    <source>
        <dbReference type="ARBA" id="ARBA00023136"/>
    </source>
</evidence>
<organism evidence="13 14">
    <name type="scientific">Stella humosa</name>
    <dbReference type="NCBI Taxonomy" id="94"/>
    <lineage>
        <taxon>Bacteria</taxon>
        <taxon>Pseudomonadati</taxon>
        <taxon>Pseudomonadota</taxon>
        <taxon>Alphaproteobacteria</taxon>
        <taxon>Rhodospirillales</taxon>
        <taxon>Stellaceae</taxon>
        <taxon>Stella</taxon>
    </lineage>
</organism>
<keyword evidence="6" id="KW-0762">Sugar transport</keyword>
<dbReference type="GO" id="GO:0005886">
    <property type="term" value="C:plasma membrane"/>
    <property type="evidence" value="ECO:0007669"/>
    <property type="project" value="UniProtKB-SubCell"/>
</dbReference>
<comment type="similarity">
    <text evidence="3">Belongs to the binding-protein-dependent transport system permease family. MalFG subfamily.</text>
</comment>
<feature type="transmembrane region" description="Helical" evidence="11">
    <location>
        <begin position="75"/>
        <end position="94"/>
    </location>
</feature>
<reference evidence="13 14" key="1">
    <citation type="submission" date="2018-11" db="EMBL/GenBank/DDBJ databases">
        <title>Genomic Encyclopedia of Type Strains, Phase IV (KMG-IV): sequencing the most valuable type-strain genomes for metagenomic binning, comparative biology and taxonomic classification.</title>
        <authorList>
            <person name="Goeker M."/>
        </authorList>
    </citation>
    <scope>NUCLEOTIDE SEQUENCE [LARGE SCALE GENOMIC DNA]</scope>
    <source>
        <strain evidence="13 14">DSM 5900</strain>
    </source>
</reference>
<dbReference type="RefSeq" id="WP_123688960.1">
    <property type="nucleotide sequence ID" value="NZ_AP019700.1"/>
</dbReference>
<evidence type="ECO:0000256" key="4">
    <source>
        <dbReference type="ARBA" id="ARBA00022448"/>
    </source>
</evidence>
<dbReference type="PANTHER" id="PTHR32243">
    <property type="entry name" value="MALTOSE TRANSPORT SYSTEM PERMEASE-RELATED"/>
    <property type="match status" value="1"/>
</dbReference>
<keyword evidence="4 11" id="KW-0813">Transport</keyword>
<dbReference type="Proteomes" id="UP000278222">
    <property type="component" value="Unassembled WGS sequence"/>
</dbReference>
<comment type="function">
    <text evidence="1">Part of the ABC transporter complex MalEFGK involved in maltose/maltodextrin import. Probably responsible for the translocation of the substrate across the membrane.</text>
</comment>
<evidence type="ECO:0000256" key="1">
    <source>
        <dbReference type="ARBA" id="ARBA00002264"/>
    </source>
</evidence>
<feature type="transmembrane region" description="Helical" evidence="11">
    <location>
        <begin position="106"/>
        <end position="128"/>
    </location>
</feature>
<dbReference type="InterPro" id="IPR050901">
    <property type="entry name" value="BP-dep_ABC_trans_perm"/>
</dbReference>
<evidence type="ECO:0000256" key="8">
    <source>
        <dbReference type="ARBA" id="ARBA00022989"/>
    </source>
</evidence>
<protein>
    <recommendedName>
        <fullName evidence="10">Maltose/maltodextrin transport system permease protein MalG</fullName>
    </recommendedName>
</protein>
<keyword evidence="7 11" id="KW-0812">Transmembrane</keyword>
<evidence type="ECO:0000256" key="11">
    <source>
        <dbReference type="RuleBase" id="RU363032"/>
    </source>
</evidence>
<dbReference type="InterPro" id="IPR035906">
    <property type="entry name" value="MetI-like_sf"/>
</dbReference>
<sequence>MKRRLVPALQTAALLLAALFAILPLYWMAVTSFSRANAVLTWPPRLLPDLGGLTFDAYTAVLTGTSALRWLANSAGITVASIVVALAVSVPAGYALSRSRGTEVKLMGAVLLISKMLPATVLLTPLYVLARAAGLLDQPAAVVLGNLSFAVPLATWMMKEHFDKVPVDLEEAAWIDGCSRLRGLWSVILPQARPAMAAVTAYVGVVSWNDFIFARTLLTGGDSTTVTVGAAMMIGEYNIDWPRVMALALLATLPVLAMFALLHRQLMRGMSSGMH</sequence>
<feature type="transmembrane region" description="Helical" evidence="11">
    <location>
        <begin position="140"/>
        <end position="158"/>
    </location>
</feature>
<feature type="transmembrane region" description="Helical" evidence="11">
    <location>
        <begin position="12"/>
        <end position="30"/>
    </location>
</feature>
<evidence type="ECO:0000313" key="13">
    <source>
        <dbReference type="EMBL" id="ROP99586.1"/>
    </source>
</evidence>
<name>A0A3N1MA57_9PROT</name>
<accession>A0A3N1MA57</accession>
<evidence type="ECO:0000256" key="7">
    <source>
        <dbReference type="ARBA" id="ARBA00022692"/>
    </source>
</evidence>
<comment type="subcellular location">
    <subcellularLocation>
        <location evidence="2 11">Cell membrane</location>
        <topology evidence="2 11">Multi-pass membrane protein</topology>
    </subcellularLocation>
</comment>
<evidence type="ECO:0000259" key="12">
    <source>
        <dbReference type="PROSITE" id="PS50928"/>
    </source>
</evidence>
<keyword evidence="5" id="KW-1003">Cell membrane</keyword>
<evidence type="ECO:0000256" key="5">
    <source>
        <dbReference type="ARBA" id="ARBA00022475"/>
    </source>
</evidence>
<dbReference type="EMBL" id="RJKX01000013">
    <property type="protein sequence ID" value="ROP99586.1"/>
    <property type="molecule type" value="Genomic_DNA"/>
</dbReference>
<feature type="transmembrane region" description="Helical" evidence="11">
    <location>
        <begin position="241"/>
        <end position="262"/>
    </location>
</feature>
<dbReference type="SUPFAM" id="SSF161098">
    <property type="entry name" value="MetI-like"/>
    <property type="match status" value="1"/>
</dbReference>
<dbReference type="CDD" id="cd06261">
    <property type="entry name" value="TM_PBP2"/>
    <property type="match status" value="1"/>
</dbReference>
<dbReference type="Gene3D" id="1.10.3720.10">
    <property type="entry name" value="MetI-like"/>
    <property type="match status" value="1"/>
</dbReference>
<feature type="domain" description="ABC transmembrane type-1" evidence="12">
    <location>
        <begin position="71"/>
        <end position="262"/>
    </location>
</feature>
<feature type="transmembrane region" description="Helical" evidence="11">
    <location>
        <begin position="50"/>
        <end position="68"/>
    </location>
</feature>
<dbReference type="PROSITE" id="PS50928">
    <property type="entry name" value="ABC_TM1"/>
    <property type="match status" value="1"/>
</dbReference>
<keyword evidence="8 11" id="KW-1133">Transmembrane helix</keyword>
<keyword evidence="9 11" id="KW-0472">Membrane</keyword>
<dbReference type="OrthoDB" id="9790107at2"/>
<comment type="caution">
    <text evidence="13">The sequence shown here is derived from an EMBL/GenBank/DDBJ whole genome shotgun (WGS) entry which is preliminary data.</text>
</comment>
<keyword evidence="14" id="KW-1185">Reference proteome</keyword>
<dbReference type="PANTHER" id="PTHR32243:SF50">
    <property type="entry name" value="MALTOSE_MALTODEXTRIN TRANSPORT SYSTEM PERMEASE PROTEIN MALG"/>
    <property type="match status" value="1"/>
</dbReference>
<evidence type="ECO:0000256" key="3">
    <source>
        <dbReference type="ARBA" id="ARBA00009047"/>
    </source>
</evidence>
<evidence type="ECO:0000256" key="10">
    <source>
        <dbReference type="ARBA" id="ARBA00041109"/>
    </source>
</evidence>
<dbReference type="InterPro" id="IPR000515">
    <property type="entry name" value="MetI-like"/>
</dbReference>
<gene>
    <name evidence="13" type="ORF">EDC65_1370</name>
</gene>
<dbReference type="AlphaFoldDB" id="A0A3N1MA57"/>
<evidence type="ECO:0000256" key="6">
    <source>
        <dbReference type="ARBA" id="ARBA00022597"/>
    </source>
</evidence>
<dbReference type="Pfam" id="PF00528">
    <property type="entry name" value="BPD_transp_1"/>
    <property type="match status" value="1"/>
</dbReference>